<evidence type="ECO:0008006" key="3">
    <source>
        <dbReference type="Google" id="ProtNLM"/>
    </source>
</evidence>
<organism evidence="1 2">
    <name type="scientific">Bdellovibrio reynosensis</name>
    <dbReference type="NCBI Taxonomy" id="2835041"/>
    <lineage>
        <taxon>Bacteria</taxon>
        <taxon>Pseudomonadati</taxon>
        <taxon>Bdellovibrionota</taxon>
        <taxon>Bdellovibrionia</taxon>
        <taxon>Bdellovibrionales</taxon>
        <taxon>Pseudobdellovibrionaceae</taxon>
        <taxon>Bdellovibrio</taxon>
    </lineage>
</organism>
<dbReference type="EMBL" id="CP093442">
    <property type="protein sequence ID" value="UOF00269.1"/>
    <property type="molecule type" value="Genomic_DNA"/>
</dbReference>
<dbReference type="RefSeq" id="WP_243536057.1">
    <property type="nucleotide sequence ID" value="NZ_CP093442.1"/>
</dbReference>
<protein>
    <recommendedName>
        <fullName evidence="3">Lipoprotein</fullName>
    </recommendedName>
</protein>
<evidence type="ECO:0000313" key="1">
    <source>
        <dbReference type="EMBL" id="UOF00269.1"/>
    </source>
</evidence>
<dbReference type="Proteomes" id="UP000830116">
    <property type="component" value="Chromosome"/>
</dbReference>
<gene>
    <name evidence="1" type="ORF">MNR06_11210</name>
</gene>
<keyword evidence="2" id="KW-1185">Reference proteome</keyword>
<proteinExistence type="predicted"/>
<reference evidence="1" key="1">
    <citation type="submission" date="2022-03" db="EMBL/GenBank/DDBJ databases">
        <title>Genome Identification and Characterization of new species Bdellovibrio reynosense LBG001 sp. nov. from a Mexico soil sample.</title>
        <authorList>
            <person name="Camilli A."/>
            <person name="Ajao Y."/>
            <person name="Guo X."/>
        </authorList>
    </citation>
    <scope>NUCLEOTIDE SEQUENCE</scope>
    <source>
        <strain evidence="1">LBG001</strain>
    </source>
</reference>
<name>A0ABY4C722_9BACT</name>
<sequence>MSQLILLTIFISLVGCSFSKNKPQDPTIYETIKTRNSEVKEQLISLSYNADLKLIESKLNKFTAKDLNLPWGTDENLLQLLVNLGSESHLDIFHKHGLSLYLPIKNGNAAEYLLKRIHDKLNRTGNFSPQVELENKALTYLHNRQTNDYEILKESINRNDFVSAAIAVNSKDISCEFLNEALILGVVSEEVLTPLNRILQFINDVGCKANSIAPGRAVQLYHLEVQRQFQSEFSEPHLLNYLLNNYPNLSLMIPVGPSGSLVHIGALYRISKICTFANEERFKKGQPSCYIDPNRIEKVEGVTEQVFAVSQRYIQYYSPPNQLAEGFDNKADVFLKEIGAKEIEKFDLVIIEDGKLKFSLRTLAVDQSRNEDFTSPIVSIYREMFGQPFDYNPDAPVSK</sequence>
<accession>A0ABY4C722</accession>
<evidence type="ECO:0000313" key="2">
    <source>
        <dbReference type="Proteomes" id="UP000830116"/>
    </source>
</evidence>